<dbReference type="AlphaFoldDB" id="A0A6J5XME5"/>
<dbReference type="PANTHER" id="PTHR12603:SF36">
    <property type="entry name" value="RNA BINDING (RRM_RBD_RNP MOTIFS) FAMILY PROTEIN"/>
    <property type="match status" value="1"/>
</dbReference>
<proteinExistence type="predicted"/>
<reference evidence="3" key="1">
    <citation type="journal article" date="2020" name="Genome Biol.">
        <title>Gamete binning: chromosome-level and haplotype-resolved genome assembly enabled by high-throughput single-cell sequencing of gamete genomes.</title>
        <authorList>
            <person name="Campoy J.A."/>
            <person name="Sun H."/>
            <person name="Goel M."/>
            <person name="Jiao W.-B."/>
            <person name="Folz-Donahue K."/>
            <person name="Wang N."/>
            <person name="Rubio M."/>
            <person name="Liu C."/>
            <person name="Kukat C."/>
            <person name="Ruiz D."/>
            <person name="Huettel B."/>
            <person name="Schneeberger K."/>
        </authorList>
    </citation>
    <scope>NUCLEOTIDE SEQUENCE [LARGE SCALE GENOMIC DNA]</scope>
    <source>
        <strain evidence="3">cv. Rojo Pasion</strain>
    </source>
</reference>
<dbReference type="GO" id="GO:0004842">
    <property type="term" value="F:ubiquitin-protein transferase activity"/>
    <property type="evidence" value="ECO:0007669"/>
    <property type="project" value="InterPro"/>
</dbReference>
<evidence type="ECO:0000313" key="2">
    <source>
        <dbReference type="EMBL" id="CAB4313195.1"/>
    </source>
</evidence>
<sequence>MRDSSLLSSSSVSVTSNGYPENLVSRPSGSERPLEHSFLLPNEVPGKHSGSFLDDAANADFSAAVDKGESSIIQKYLPMDFDTWDDSIASPQHFSKLLGETDRLPGCSSQNVKSLEISRAQICAPPGFSVPSRAPPPGFTFMREWIRILTLWLAFGMPSSGDLYNRAFGM</sequence>
<accession>A0A6J5XME5</accession>
<feature type="compositionally biased region" description="Low complexity" evidence="1">
    <location>
        <begin position="1"/>
        <end position="16"/>
    </location>
</feature>
<dbReference type="GO" id="GO:0016567">
    <property type="term" value="P:protein ubiquitination"/>
    <property type="evidence" value="ECO:0007669"/>
    <property type="project" value="TreeGrafter"/>
</dbReference>
<dbReference type="GO" id="GO:0030014">
    <property type="term" value="C:CCR4-NOT complex"/>
    <property type="evidence" value="ECO:0007669"/>
    <property type="project" value="InterPro"/>
</dbReference>
<keyword evidence="3" id="KW-1185">Reference proteome</keyword>
<protein>
    <submittedName>
        <fullName evidence="2">Uncharacterized protein</fullName>
    </submittedName>
</protein>
<dbReference type="OrthoDB" id="1923159at2759"/>
<evidence type="ECO:0000313" key="3">
    <source>
        <dbReference type="Proteomes" id="UP000507245"/>
    </source>
</evidence>
<organism evidence="2 3">
    <name type="scientific">Prunus armeniaca</name>
    <name type="common">Apricot</name>
    <name type="synonym">Armeniaca vulgaris</name>
    <dbReference type="NCBI Taxonomy" id="36596"/>
    <lineage>
        <taxon>Eukaryota</taxon>
        <taxon>Viridiplantae</taxon>
        <taxon>Streptophyta</taxon>
        <taxon>Embryophyta</taxon>
        <taxon>Tracheophyta</taxon>
        <taxon>Spermatophyta</taxon>
        <taxon>Magnoliopsida</taxon>
        <taxon>eudicotyledons</taxon>
        <taxon>Gunneridae</taxon>
        <taxon>Pentapetalae</taxon>
        <taxon>rosids</taxon>
        <taxon>fabids</taxon>
        <taxon>Rosales</taxon>
        <taxon>Rosaceae</taxon>
        <taxon>Amygdaloideae</taxon>
        <taxon>Amygdaleae</taxon>
        <taxon>Prunus</taxon>
    </lineage>
</organism>
<evidence type="ECO:0000256" key="1">
    <source>
        <dbReference type="SAM" id="MobiDB-lite"/>
    </source>
</evidence>
<dbReference type="EMBL" id="CAEKKB010000006">
    <property type="protein sequence ID" value="CAB4313195.1"/>
    <property type="molecule type" value="Genomic_DNA"/>
</dbReference>
<gene>
    <name evidence="2" type="ORF">ORAREDHAP_LOCUS36018</name>
</gene>
<dbReference type="InterPro" id="IPR039780">
    <property type="entry name" value="Mot2"/>
</dbReference>
<dbReference type="Proteomes" id="UP000507245">
    <property type="component" value="Unassembled WGS sequence"/>
</dbReference>
<name>A0A6J5XME5_PRUAR</name>
<dbReference type="PANTHER" id="PTHR12603">
    <property type="entry name" value="CCR4-NOT TRANSCRIPTION COMPLEX RELATED"/>
    <property type="match status" value="1"/>
</dbReference>
<feature type="region of interest" description="Disordered" evidence="1">
    <location>
        <begin position="1"/>
        <end position="36"/>
    </location>
</feature>